<dbReference type="Proteomes" id="UP000321485">
    <property type="component" value="Unassembled WGS sequence"/>
</dbReference>
<feature type="transmembrane region" description="Helical" evidence="1">
    <location>
        <begin position="44"/>
        <end position="72"/>
    </location>
</feature>
<reference evidence="2 3" key="1">
    <citation type="journal article" date="2015" name="Stand. Genomic Sci.">
        <title>Genomic Encyclopedia of Bacterial and Archaeal Type Strains, Phase III: the genomes of soil and plant-associated and newly described type strains.</title>
        <authorList>
            <person name="Whitman W.B."/>
            <person name="Woyke T."/>
            <person name="Klenk H.P."/>
            <person name="Zhou Y."/>
            <person name="Lilburn T.G."/>
            <person name="Beck B.J."/>
            <person name="De Vos P."/>
            <person name="Vandamme P."/>
            <person name="Eisen J.A."/>
            <person name="Garrity G."/>
            <person name="Hugenholtz P."/>
            <person name="Kyrpides N.C."/>
        </authorList>
    </citation>
    <scope>NUCLEOTIDE SEQUENCE [LARGE SCALE GENOMIC DNA]</scope>
    <source>
        <strain evidence="2 3">DSM 64</strain>
    </source>
</reference>
<dbReference type="EMBL" id="VJWE01000018">
    <property type="protein sequence ID" value="TWG33205.1"/>
    <property type="molecule type" value="Genomic_DNA"/>
</dbReference>
<sequence>MKRVSWGRWVLVGYFLIGLLYAVYANNWGDEPYRSFAYHLGQGLVWPVVVLPGLGKFIGGLLIVAMVAFVMAS</sequence>
<keyword evidence="1" id="KW-0812">Transmembrane</keyword>
<keyword evidence="1" id="KW-1133">Transmembrane helix</keyword>
<protein>
    <submittedName>
        <fullName evidence="2">Uncharacterized protein</fullName>
    </submittedName>
</protein>
<dbReference type="GeneID" id="51113315"/>
<organism evidence="2 3">
    <name type="scientific">Acidovorax delafieldii</name>
    <name type="common">Pseudomonas delafieldii</name>
    <dbReference type="NCBI Taxonomy" id="47920"/>
    <lineage>
        <taxon>Bacteria</taxon>
        <taxon>Pseudomonadati</taxon>
        <taxon>Pseudomonadota</taxon>
        <taxon>Betaproteobacteria</taxon>
        <taxon>Burkholderiales</taxon>
        <taxon>Comamonadaceae</taxon>
        <taxon>Acidovorax</taxon>
    </lineage>
</organism>
<evidence type="ECO:0000313" key="3">
    <source>
        <dbReference type="Proteomes" id="UP000321485"/>
    </source>
</evidence>
<comment type="caution">
    <text evidence="2">The sequence shown here is derived from an EMBL/GenBank/DDBJ whole genome shotgun (WGS) entry which is preliminary data.</text>
</comment>
<evidence type="ECO:0000313" key="2">
    <source>
        <dbReference type="EMBL" id="TWG33205.1"/>
    </source>
</evidence>
<gene>
    <name evidence="2" type="ORF">ATF69_4279</name>
</gene>
<feature type="transmembrane region" description="Helical" evidence="1">
    <location>
        <begin position="7"/>
        <end position="24"/>
    </location>
</feature>
<evidence type="ECO:0000256" key="1">
    <source>
        <dbReference type="SAM" id="Phobius"/>
    </source>
</evidence>
<accession>A0A561XAR5</accession>
<dbReference type="AlphaFoldDB" id="A0A561XAR5"/>
<name>A0A561XAR5_ACIDE</name>
<proteinExistence type="predicted"/>
<keyword evidence="1" id="KW-0472">Membrane</keyword>
<dbReference type="RefSeq" id="WP_146872194.1">
    <property type="nucleotide sequence ID" value="NZ_VJWE01000018.1"/>
</dbReference>